<dbReference type="Gene3D" id="3.40.605.10">
    <property type="entry name" value="Aldehyde Dehydrogenase, Chain A, domain 1"/>
    <property type="match status" value="1"/>
</dbReference>
<keyword evidence="1" id="KW-0560">Oxidoreductase</keyword>
<comment type="caution">
    <text evidence="2">The sequence shown here is derived from an EMBL/GenBank/DDBJ whole genome shotgun (WGS) entry which is preliminary data.</text>
</comment>
<dbReference type="RefSeq" id="WP_123781832.1">
    <property type="nucleotide sequence ID" value="NZ_RKIK01000021.1"/>
</dbReference>
<dbReference type="EMBL" id="RKIK01000021">
    <property type="protein sequence ID" value="ROV60440.1"/>
    <property type="molecule type" value="Genomic_DNA"/>
</dbReference>
<gene>
    <name evidence="2" type="ORF">EGH82_09260</name>
</gene>
<dbReference type="InterPro" id="IPR016162">
    <property type="entry name" value="Ald_DH_N"/>
</dbReference>
<proteinExistence type="predicted"/>
<evidence type="ECO:0000256" key="1">
    <source>
        <dbReference type="ARBA" id="ARBA00023002"/>
    </source>
</evidence>
<dbReference type="InterPro" id="IPR016161">
    <property type="entry name" value="Ald_DH/histidinol_DH"/>
</dbReference>
<evidence type="ECO:0000313" key="2">
    <source>
        <dbReference type="EMBL" id="ROV60440.1"/>
    </source>
</evidence>
<dbReference type="Proteomes" id="UP000278792">
    <property type="component" value="Unassembled WGS sequence"/>
</dbReference>
<organism evidence="2 3">
    <name type="scientific">Vibrio ponticus</name>
    <dbReference type="NCBI Taxonomy" id="265668"/>
    <lineage>
        <taxon>Bacteria</taxon>
        <taxon>Pseudomonadati</taxon>
        <taxon>Pseudomonadota</taxon>
        <taxon>Gammaproteobacteria</taxon>
        <taxon>Vibrionales</taxon>
        <taxon>Vibrionaceae</taxon>
        <taxon>Vibrio</taxon>
    </lineage>
</organism>
<dbReference type="AlphaFoldDB" id="A0A3N3E1F6"/>
<dbReference type="SUPFAM" id="SSF53720">
    <property type="entry name" value="ALDH-like"/>
    <property type="match status" value="1"/>
</dbReference>
<sequence>MVHQVVSFTNAFSAWENWNLTDFDSKSECLLSLQKALVKPEYGQVMAFHLEQARQLISVTHQLVGPTGESNELYTAGRGVCLIAIETINENARLAAMAQCTAALAAGNSIILCSDDTEFTQDLEKAYEQSSLPVNLLHFVSYDAIGQVLESDIRGVGFIGSSNGEKELNRQLAAREGVIVSFVAETDLTTLEIAHDPQLSLRFITERTRTINITAVGGNATLLGASDPH</sequence>
<evidence type="ECO:0000313" key="3">
    <source>
        <dbReference type="Proteomes" id="UP000278792"/>
    </source>
</evidence>
<name>A0A3N3E1F6_9VIBR</name>
<protein>
    <submittedName>
        <fullName evidence="2">1-pyrroline-5-carboxylate dehydrogenase</fullName>
    </submittedName>
</protein>
<reference evidence="2 3" key="1">
    <citation type="submission" date="2018-11" db="EMBL/GenBank/DDBJ databases">
        <title>Vibrio ponticus strain CAIM 1751 pathogenic for the snapper Lutjanus guttatus.</title>
        <authorList>
            <person name="Soto-Rodriguez S."/>
            <person name="Lozano-Olvera R."/>
            <person name="Gomez-Gil B."/>
        </authorList>
    </citation>
    <scope>NUCLEOTIDE SEQUENCE [LARGE SCALE GENOMIC DNA]</scope>
    <source>
        <strain evidence="2 3">CAIM 1751</strain>
    </source>
</reference>
<accession>A0A3N3E1F6</accession>
<dbReference type="GO" id="GO:0016491">
    <property type="term" value="F:oxidoreductase activity"/>
    <property type="evidence" value="ECO:0007669"/>
    <property type="project" value="UniProtKB-KW"/>
</dbReference>